<dbReference type="PROSITE" id="PS50280">
    <property type="entry name" value="SET"/>
    <property type="match status" value="3"/>
</dbReference>
<accession>A0A0L0C2A0</accession>
<dbReference type="CDD" id="cd20071">
    <property type="entry name" value="SET_SMYD"/>
    <property type="match status" value="3"/>
</dbReference>
<dbReference type="PANTHER" id="PTHR46455:SF3">
    <property type="entry name" value="SET AND MYND DOMAIN CONTAINING, ARTHROPOD-SPECIFIC, MEMBER 9, ISOFORM A-RELATED"/>
    <property type="match status" value="1"/>
</dbReference>
<feature type="compositionally biased region" description="Basic and acidic residues" evidence="1">
    <location>
        <begin position="841"/>
        <end position="852"/>
    </location>
</feature>
<dbReference type="STRING" id="7375.A0A0L0C2A0"/>
<feature type="compositionally biased region" description="Low complexity" evidence="1">
    <location>
        <begin position="823"/>
        <end position="833"/>
    </location>
</feature>
<evidence type="ECO:0000259" key="2">
    <source>
        <dbReference type="PROSITE" id="PS50280"/>
    </source>
</evidence>
<dbReference type="Proteomes" id="UP000037069">
    <property type="component" value="Unassembled WGS sequence"/>
</dbReference>
<name>A0A0L0C2A0_LUCCU</name>
<dbReference type="PANTHER" id="PTHR46455">
    <property type="entry name" value="SET AND MYND DOMAIN CONTAINING, ARTHROPOD-SPECIFIC, MEMBER 4, ISOFORM A"/>
    <property type="match status" value="1"/>
</dbReference>
<feature type="domain" description="SET" evidence="2">
    <location>
        <begin position="422"/>
        <end position="652"/>
    </location>
</feature>
<dbReference type="InterPro" id="IPR046341">
    <property type="entry name" value="SET_dom_sf"/>
</dbReference>
<proteinExistence type="predicted"/>
<evidence type="ECO:0000256" key="1">
    <source>
        <dbReference type="SAM" id="MobiDB-lite"/>
    </source>
</evidence>
<organism evidence="3 4">
    <name type="scientific">Lucilia cuprina</name>
    <name type="common">Green bottle fly</name>
    <name type="synonym">Australian sheep blowfly</name>
    <dbReference type="NCBI Taxonomy" id="7375"/>
    <lineage>
        <taxon>Eukaryota</taxon>
        <taxon>Metazoa</taxon>
        <taxon>Ecdysozoa</taxon>
        <taxon>Arthropoda</taxon>
        <taxon>Hexapoda</taxon>
        <taxon>Insecta</taxon>
        <taxon>Pterygota</taxon>
        <taxon>Neoptera</taxon>
        <taxon>Endopterygota</taxon>
        <taxon>Diptera</taxon>
        <taxon>Brachycera</taxon>
        <taxon>Muscomorpha</taxon>
        <taxon>Oestroidea</taxon>
        <taxon>Calliphoridae</taxon>
        <taxon>Luciliinae</taxon>
        <taxon>Lucilia</taxon>
    </lineage>
</organism>
<dbReference type="Gene3D" id="2.170.270.10">
    <property type="entry name" value="SET domain"/>
    <property type="match status" value="3"/>
</dbReference>
<feature type="region of interest" description="Disordered" evidence="1">
    <location>
        <begin position="817"/>
        <end position="836"/>
    </location>
</feature>
<feature type="region of interest" description="Disordered" evidence="1">
    <location>
        <begin position="841"/>
        <end position="864"/>
    </location>
</feature>
<comment type="caution">
    <text evidence="3">The sequence shown here is derived from an EMBL/GenBank/DDBJ whole genome shotgun (WGS) entry which is preliminary data.</text>
</comment>
<dbReference type="InterPro" id="IPR053010">
    <property type="entry name" value="SET_SmydA-8"/>
</dbReference>
<reference evidence="3" key="1">
    <citation type="journal article" date="2015" name="Nat. Commun.">
        <title>Lucilia cuprina genome unlocks parasitic fly biology to underpin future interventions.</title>
        <authorList>
            <person name="Anstead C.A."/>
            <person name="Korhonen P.K."/>
            <person name="Young N.D."/>
            <person name="Hall R.S."/>
            <person name="Jex A.R."/>
            <person name="Murali S.C."/>
            <person name="Hughes D.S."/>
            <person name="Lee S.F."/>
            <person name="Perry T."/>
            <person name="Stroehlein A.J."/>
            <person name="Ansell B.R."/>
            <person name="Breugelmans B."/>
            <person name="Hofmann A."/>
            <person name="Qu J."/>
            <person name="Dugan S."/>
            <person name="Lee S.L."/>
            <person name="Chao H."/>
            <person name="Dinh H."/>
            <person name="Han Y."/>
            <person name="Doddapaneni H.V."/>
            <person name="Worley K.C."/>
            <person name="Muzny D.M."/>
            <person name="Ioannidis P."/>
            <person name="Waterhouse R.M."/>
            <person name="Zdobnov E.M."/>
            <person name="James P.J."/>
            <person name="Bagnall N.H."/>
            <person name="Kotze A.C."/>
            <person name="Gibbs R.A."/>
            <person name="Richards S."/>
            <person name="Batterham P."/>
            <person name="Gasser R.B."/>
        </authorList>
    </citation>
    <scope>NUCLEOTIDE SEQUENCE [LARGE SCALE GENOMIC DNA]</scope>
    <source>
        <strain evidence="3">LS</strain>
        <tissue evidence="3">Full body</tissue>
    </source>
</reference>
<dbReference type="Pfam" id="PF00856">
    <property type="entry name" value="SET"/>
    <property type="match status" value="3"/>
</dbReference>
<dbReference type="Gene3D" id="6.10.140.2220">
    <property type="match status" value="2"/>
</dbReference>
<feature type="domain" description="SET" evidence="2">
    <location>
        <begin position="23"/>
        <end position="254"/>
    </location>
</feature>
<feature type="domain" description="SET" evidence="2">
    <location>
        <begin position="693"/>
        <end position="996"/>
    </location>
</feature>
<dbReference type="SUPFAM" id="SSF82199">
    <property type="entry name" value="SET domain"/>
    <property type="match status" value="3"/>
</dbReference>
<gene>
    <name evidence="3" type="ORF">FF38_08622</name>
</gene>
<protein>
    <submittedName>
        <fullName evidence="3">Protein msta, isoform A</fullName>
    </submittedName>
</protein>
<keyword evidence="4" id="KW-1185">Reference proteome</keyword>
<dbReference type="OrthoDB" id="5945798at2759"/>
<dbReference type="AlphaFoldDB" id="A0A0L0C2A0"/>
<dbReference type="Gene3D" id="1.10.220.160">
    <property type="match status" value="2"/>
</dbReference>
<dbReference type="EMBL" id="JRES01000984">
    <property type="protein sequence ID" value="KNC26483.1"/>
    <property type="molecule type" value="Genomic_DNA"/>
</dbReference>
<sequence>MICPKRTTELLELHLEPLKDKDPAWEIAVSKIAGRGVFASRNLKRGDVIFRDIPLLIGPSARKEDTLNSCSVCFKMLPDTKFMCRNGCGLPICSLCSKKKQHKQDCTLFKSWEPCEPDVANSIIIRLLCVARAINCTKEQRDLIYCLQANLDNNHRTEVRNAAKGFKKFPTDKKLIEIMNRTVAVLRTNGFDETSDRTNDNQEFFYRALFPLFALMNHDCVPNSYYTFDEKTNNMIVKASVDIPAGTEITTTYTKLFTSNIARHLFLKMKKTFTCKCPRCSDPTERGAFISAVYCRDTNCTGLAVPEVTGLPHPNWNCLECKQKSTHAQMVKAQDFASGAINAKTNSHSLKTLIEYLNEKCTSFIPDSNYVVIDAKLQVIARLSKSVEDCGEESVGTKAKYCQDILDIMDKLGLGDLLEKDPVWQVLDSPISGRGIFATRDIAVGEVILREHAILAGPTANMSSTINTCCVCYCHLEGSDEEIMCKNGCTMPVCDKCITSDRHAMECLLFRKWKPKDTTKINRHALRIVSIIRCFRLDELQRKLLYALQANADKYYMKEVLNASNCFEYFPKESDMLDYFYRTICAYNTNAFEGRSCVGGHEVLVRALFPLAGLLNHKCTPNANHHFEDGEIIVLTAARPIAKGEEIVMAYAKILWSTLARRVFLAMTKQFICSSELARLIDLHLSDLRDPEPNWTIGPSKVAGRGVFATRDIQQGETIFRERALVVGPTARKGSILNTCVCCHKLLGVKDFLCKNKCTLPVCDKCADSPEHHNECQLFQCWQPMDMKQINANRNNNTTITSNGKANGVGNGKVKGKGIARHNNNTNGSNGNGLVADVHEKSPEQMEPKQQTEEQTEDDSYPPVNSMSLRLLTAIRVFFLNEDQRALINAMQANNDRGYRQEIIKAAQCFRKFPTTDKLFMDRLFRNVGVCNTNAFETPCRVGEHETLLRGLFPLTAVMNHECTPNASHYFGKTCMVLVRAARFIPKGAEITTTYTKILWSNLTRCIFLRMTKNFICDCVRCNDNTENGTYLSALFCREKNCKGIVIPVQTKTMQPDWRCLTCEAVFPHAKMARYQDFALNTINNRINVSSVSDMITFINDVCPRFCPSTNYVLVEAKLNVIWRMSKVSKEEYTEEQLQCRDRYKEEILGLLEKLGAGDCTLRKLITEQIQ</sequence>
<dbReference type="InterPro" id="IPR001214">
    <property type="entry name" value="SET_dom"/>
</dbReference>
<evidence type="ECO:0000313" key="3">
    <source>
        <dbReference type="EMBL" id="KNC26483.1"/>
    </source>
</evidence>
<dbReference type="SMART" id="SM00317">
    <property type="entry name" value="SET"/>
    <property type="match status" value="3"/>
</dbReference>
<dbReference type="GO" id="GO:0008757">
    <property type="term" value="F:S-adenosylmethionine-dependent methyltransferase activity"/>
    <property type="evidence" value="ECO:0007669"/>
    <property type="project" value="UniProtKB-ARBA"/>
</dbReference>
<dbReference type="GO" id="GO:0008170">
    <property type="term" value="F:N-methyltransferase activity"/>
    <property type="evidence" value="ECO:0007669"/>
    <property type="project" value="UniProtKB-ARBA"/>
</dbReference>
<evidence type="ECO:0000313" key="4">
    <source>
        <dbReference type="Proteomes" id="UP000037069"/>
    </source>
</evidence>
<dbReference type="GO" id="GO:0008276">
    <property type="term" value="F:protein methyltransferase activity"/>
    <property type="evidence" value="ECO:0007669"/>
    <property type="project" value="UniProtKB-ARBA"/>
</dbReference>